<evidence type="ECO:0000313" key="3">
    <source>
        <dbReference type="EMBL" id="AWU74766.1"/>
    </source>
</evidence>
<name>A0A2U9R0R3_PICKU</name>
<evidence type="ECO:0000313" key="4">
    <source>
        <dbReference type="Proteomes" id="UP000249293"/>
    </source>
</evidence>
<feature type="region of interest" description="Disordered" evidence="1">
    <location>
        <begin position="247"/>
        <end position="281"/>
    </location>
</feature>
<gene>
    <name evidence="3" type="ORF">C5L36_0B00330</name>
</gene>
<keyword evidence="2" id="KW-1133">Transmembrane helix</keyword>
<protein>
    <submittedName>
        <fullName evidence="3">Uncharacterized protein</fullName>
    </submittedName>
</protein>
<dbReference type="GeneID" id="40382531"/>
<feature type="region of interest" description="Disordered" evidence="1">
    <location>
        <begin position="72"/>
        <end position="92"/>
    </location>
</feature>
<feature type="compositionally biased region" description="Low complexity" evidence="1">
    <location>
        <begin position="265"/>
        <end position="281"/>
    </location>
</feature>
<evidence type="ECO:0000256" key="2">
    <source>
        <dbReference type="SAM" id="Phobius"/>
    </source>
</evidence>
<feature type="transmembrane region" description="Helical" evidence="2">
    <location>
        <begin position="315"/>
        <end position="332"/>
    </location>
</feature>
<evidence type="ECO:0000256" key="1">
    <source>
        <dbReference type="SAM" id="MobiDB-lite"/>
    </source>
</evidence>
<reference evidence="3 4" key="1">
    <citation type="submission" date="2018-06" db="EMBL/GenBank/DDBJ databases">
        <title>Population genomics shows no distinction between pathogenic Candida krusei and environmental Pichia kudriavzevii: One species, four names.</title>
        <authorList>
            <person name="Douglass A.P."/>
            <person name="Offei B."/>
            <person name="Braun-Galleani S."/>
            <person name="Coughlan A.Y."/>
            <person name="Martos A."/>
            <person name="Ortiz-Merino R.A."/>
            <person name="Byrne K.P."/>
            <person name="Wolfe K.H."/>
        </authorList>
    </citation>
    <scope>NUCLEOTIDE SEQUENCE [LARGE SCALE GENOMIC DNA]</scope>
    <source>
        <strain evidence="3 4">CBS573</strain>
    </source>
</reference>
<feature type="compositionally biased region" description="Basic residues" evidence="1">
    <location>
        <begin position="253"/>
        <end position="263"/>
    </location>
</feature>
<keyword evidence="4" id="KW-1185">Reference proteome</keyword>
<keyword evidence="2" id="KW-0812">Transmembrane</keyword>
<dbReference type="AlphaFoldDB" id="A0A2U9R0R3"/>
<dbReference type="EMBL" id="CP028774">
    <property type="protein sequence ID" value="AWU74766.1"/>
    <property type="molecule type" value="Genomic_DNA"/>
</dbReference>
<accession>A0A2U9R0R3</accession>
<proteinExistence type="predicted"/>
<dbReference type="RefSeq" id="XP_029320243.1">
    <property type="nucleotide sequence ID" value="XM_029464384.1"/>
</dbReference>
<dbReference type="VEuPathDB" id="FungiDB:C5L36_0B00330"/>
<keyword evidence="2" id="KW-0472">Membrane</keyword>
<sequence>MEDEKVRLVYRRAVQMYVHCRFREAMKELLPLVVGVQLTVEGEGGRRRYSGMAVQVLKLFMALLVRPKGWSSQREPEAEAGGGEEEREEKEQEQARIREYVKEGRLYQALRDVQLLTDVEVVLVCLRVELEYGCLYLREHVQEHLERYGFSEVFKFYYGELVYRDEGLAVCERKIEGDLRLGGKSMEMIEWIREYDQEAAYGGRGDAARDVGNHSNGHWSGYADDDIVYSDSDHEENIGVVKEAITEKQVQHQPKRRTRKKRVITATNPNTATTTTTSSTSTSTSFPILVNMMQLLHILSWKRGCKWKLRNLPHLRRLGIFLLISIFIAVLSRDRVRKLRAPSIWLLNLRWRN</sequence>
<dbReference type="Proteomes" id="UP000249293">
    <property type="component" value="Chromosome 2"/>
</dbReference>
<organism evidence="3 4">
    <name type="scientific">Pichia kudriavzevii</name>
    <name type="common">Yeast</name>
    <name type="synonym">Issatchenkia orientalis</name>
    <dbReference type="NCBI Taxonomy" id="4909"/>
    <lineage>
        <taxon>Eukaryota</taxon>
        <taxon>Fungi</taxon>
        <taxon>Dikarya</taxon>
        <taxon>Ascomycota</taxon>
        <taxon>Saccharomycotina</taxon>
        <taxon>Pichiomycetes</taxon>
        <taxon>Pichiales</taxon>
        <taxon>Pichiaceae</taxon>
        <taxon>Pichia</taxon>
    </lineage>
</organism>
<dbReference type="KEGG" id="pkz:C5L36_0B00330"/>